<dbReference type="InterPro" id="IPR015813">
    <property type="entry name" value="Pyrv/PenolPyrv_kinase-like_dom"/>
</dbReference>
<evidence type="ECO:0000256" key="4">
    <source>
        <dbReference type="ARBA" id="ARBA00022679"/>
    </source>
</evidence>
<evidence type="ECO:0000256" key="1">
    <source>
        <dbReference type="ARBA" id="ARBA00005033"/>
    </source>
</evidence>
<comment type="pathway">
    <text evidence="1">Cofactor biosynthesis; (R)-pantothenate biosynthesis; (R)-pantoate from 3-methyl-2-oxobutanoate: step 1/2.</text>
</comment>
<sequence>MVRKRTVKDIRAMKHSDAGISMLTAYDASMARLLDESGVDILLVGDSLGMVVLGYDSTVPVTMDEMLHHSRAVSRGTKQALVVGDMPFGSYQVGEQEAVANGVRFLKEAGCDAVKLEGGEEMGVVVRALTRAGVPVMGHLGLTPQTAGQLGGFKVQGRDLASARRLVADARALEEAGVFALVLECVPGELARLVTGSVAVPTIGIGAGAACDGQVLVTNDLLGLFDKFTPAFVKQYLNLAPQIRAAVAAFRHEVADGVFPAAEHTFGSKVDFGSILQDDEDKGSNG</sequence>
<dbReference type="GO" id="GO:0000287">
    <property type="term" value="F:magnesium ion binding"/>
    <property type="evidence" value="ECO:0007669"/>
    <property type="project" value="TreeGrafter"/>
</dbReference>
<dbReference type="InterPro" id="IPR040442">
    <property type="entry name" value="Pyrv_kinase-like_dom_sf"/>
</dbReference>
<evidence type="ECO:0000256" key="2">
    <source>
        <dbReference type="ARBA" id="ARBA00008676"/>
    </source>
</evidence>
<evidence type="ECO:0000313" key="5">
    <source>
        <dbReference type="EMBL" id="VAW38227.1"/>
    </source>
</evidence>
<dbReference type="CDD" id="cd06557">
    <property type="entry name" value="KPHMT-like"/>
    <property type="match status" value="1"/>
</dbReference>
<dbReference type="NCBIfam" id="NF001452">
    <property type="entry name" value="PRK00311.1"/>
    <property type="match status" value="1"/>
</dbReference>
<dbReference type="GO" id="GO:0015940">
    <property type="term" value="P:pantothenate biosynthetic process"/>
    <property type="evidence" value="ECO:0007669"/>
    <property type="project" value="InterPro"/>
</dbReference>
<dbReference type="Gene3D" id="3.20.20.60">
    <property type="entry name" value="Phosphoenolpyruvate-binding domains"/>
    <property type="match status" value="1"/>
</dbReference>
<dbReference type="PIRSF" id="PIRSF000388">
    <property type="entry name" value="Pantoate_hydroxy_MeTrfase"/>
    <property type="match status" value="1"/>
</dbReference>
<comment type="similarity">
    <text evidence="2">Belongs to the PanB family.</text>
</comment>
<dbReference type="AlphaFoldDB" id="A0A3B0VIR9"/>
<keyword evidence="4 5" id="KW-0808">Transferase</keyword>
<accession>A0A3B0VIR9</accession>
<dbReference type="GO" id="GO:0008168">
    <property type="term" value="F:methyltransferase activity"/>
    <property type="evidence" value="ECO:0007669"/>
    <property type="project" value="UniProtKB-KW"/>
</dbReference>
<reference evidence="5" key="1">
    <citation type="submission" date="2018-06" db="EMBL/GenBank/DDBJ databases">
        <authorList>
            <person name="Zhirakovskaya E."/>
        </authorList>
    </citation>
    <scope>NUCLEOTIDE SEQUENCE</scope>
</reference>
<evidence type="ECO:0000256" key="3">
    <source>
        <dbReference type="ARBA" id="ARBA00012618"/>
    </source>
</evidence>
<dbReference type="EMBL" id="UOEY01000057">
    <property type="protein sequence ID" value="VAW38227.1"/>
    <property type="molecule type" value="Genomic_DNA"/>
</dbReference>
<dbReference type="PANTHER" id="PTHR20881:SF0">
    <property type="entry name" value="3-METHYL-2-OXOBUTANOATE HYDROXYMETHYLTRANSFERASE"/>
    <property type="match status" value="1"/>
</dbReference>
<organism evidence="5">
    <name type="scientific">hydrothermal vent metagenome</name>
    <dbReference type="NCBI Taxonomy" id="652676"/>
    <lineage>
        <taxon>unclassified sequences</taxon>
        <taxon>metagenomes</taxon>
        <taxon>ecological metagenomes</taxon>
    </lineage>
</organism>
<dbReference type="HAMAP" id="MF_00156">
    <property type="entry name" value="PanB"/>
    <property type="match status" value="1"/>
</dbReference>
<dbReference type="NCBIfam" id="TIGR00222">
    <property type="entry name" value="panB"/>
    <property type="match status" value="1"/>
</dbReference>
<dbReference type="SUPFAM" id="SSF51621">
    <property type="entry name" value="Phosphoenolpyruvate/pyruvate domain"/>
    <property type="match status" value="1"/>
</dbReference>
<name>A0A3B0VIR9_9ZZZZ</name>
<dbReference type="Pfam" id="PF02548">
    <property type="entry name" value="Pantoate_transf"/>
    <property type="match status" value="1"/>
</dbReference>
<proteinExistence type="inferred from homology"/>
<dbReference type="FunFam" id="3.20.20.60:FF:000003">
    <property type="entry name" value="3-methyl-2-oxobutanoate hydroxymethyltransferase"/>
    <property type="match status" value="1"/>
</dbReference>
<dbReference type="GO" id="GO:0005737">
    <property type="term" value="C:cytoplasm"/>
    <property type="evidence" value="ECO:0007669"/>
    <property type="project" value="TreeGrafter"/>
</dbReference>
<dbReference type="EC" id="2.1.2.11" evidence="3"/>
<keyword evidence="5" id="KW-0489">Methyltransferase</keyword>
<dbReference type="GO" id="GO:0003864">
    <property type="term" value="F:3-methyl-2-oxobutanoate hydroxymethyltransferase activity"/>
    <property type="evidence" value="ECO:0007669"/>
    <property type="project" value="UniProtKB-EC"/>
</dbReference>
<dbReference type="InterPro" id="IPR003700">
    <property type="entry name" value="Pantoate_hydroxy_MeTrfase"/>
</dbReference>
<gene>
    <name evidence="5" type="ORF">MNBD_DELTA04-1632</name>
</gene>
<dbReference type="GO" id="GO:0032259">
    <property type="term" value="P:methylation"/>
    <property type="evidence" value="ECO:0007669"/>
    <property type="project" value="UniProtKB-KW"/>
</dbReference>
<dbReference type="PANTHER" id="PTHR20881">
    <property type="entry name" value="3-METHYL-2-OXOBUTANOATE HYDROXYMETHYLTRANSFERASE"/>
    <property type="match status" value="1"/>
</dbReference>
<protein>
    <recommendedName>
        <fullName evidence="3">3-methyl-2-oxobutanoate hydroxymethyltransferase</fullName>
        <ecNumber evidence="3">2.1.2.11</ecNumber>
    </recommendedName>
</protein>